<keyword evidence="1" id="KW-0472">Membrane</keyword>
<proteinExistence type="predicted"/>
<gene>
    <name evidence="2" type="ORF">ASJ81_05580</name>
</gene>
<comment type="caution">
    <text evidence="2">The sequence shown here is derived from an EMBL/GenBank/DDBJ whole genome shotgun (WGS) entry which is preliminary data.</text>
</comment>
<accession>A0A2A2HTR5</accession>
<feature type="transmembrane region" description="Helical" evidence="1">
    <location>
        <begin position="68"/>
        <end position="86"/>
    </location>
</feature>
<name>A0A2A2HTR5_9EURY</name>
<protein>
    <submittedName>
        <fullName evidence="2">Uncharacterized protein</fullName>
    </submittedName>
</protein>
<reference evidence="2 3" key="1">
    <citation type="journal article" date="2017" name="BMC Genomics">
        <title>Genomic analysis of methanogenic archaea reveals a shift towards energy conservation.</title>
        <authorList>
            <person name="Gilmore S.P."/>
            <person name="Henske J.K."/>
            <person name="Sexton J.A."/>
            <person name="Solomon K.V."/>
            <person name="Seppala S."/>
            <person name="Yoo J.I."/>
            <person name="Huyett L.M."/>
            <person name="Pressman A."/>
            <person name="Cogan J.Z."/>
            <person name="Kivenson V."/>
            <person name="Peng X."/>
            <person name="Tan Y."/>
            <person name="Valentine D.L."/>
            <person name="O'Malley M.A."/>
        </authorList>
    </citation>
    <scope>NUCLEOTIDE SEQUENCE [LARGE SCALE GENOMIC DNA]</scope>
    <source>
        <strain evidence="2 3">MC-15</strain>
    </source>
</reference>
<evidence type="ECO:0000256" key="1">
    <source>
        <dbReference type="SAM" id="Phobius"/>
    </source>
</evidence>
<sequence>MYEIDRKKSMLLFGFLVLAVAGLSLIAYHVSGHMGIEERFNSAVGIEPGPEEEESSGIFGFNIEGNPLYYAVILVVLIILCLIIYIKK</sequence>
<keyword evidence="1" id="KW-0812">Transmembrane</keyword>
<dbReference type="OrthoDB" id="383032at2157"/>
<keyword evidence="1" id="KW-1133">Transmembrane helix</keyword>
<dbReference type="Proteomes" id="UP000218164">
    <property type="component" value="Unassembled WGS sequence"/>
</dbReference>
<keyword evidence="3" id="KW-1185">Reference proteome</keyword>
<dbReference type="EMBL" id="LMVP01000201">
    <property type="protein sequence ID" value="PAV12676.1"/>
    <property type="molecule type" value="Genomic_DNA"/>
</dbReference>
<organism evidence="2 3">
    <name type="scientific">Methanosarcina spelaei</name>
    <dbReference type="NCBI Taxonomy" id="1036679"/>
    <lineage>
        <taxon>Archaea</taxon>
        <taxon>Methanobacteriati</taxon>
        <taxon>Methanobacteriota</taxon>
        <taxon>Stenosarchaea group</taxon>
        <taxon>Methanomicrobia</taxon>
        <taxon>Methanosarcinales</taxon>
        <taxon>Methanosarcinaceae</taxon>
        <taxon>Methanosarcina</taxon>
    </lineage>
</organism>
<dbReference type="AlphaFoldDB" id="A0A2A2HTR5"/>
<evidence type="ECO:0000313" key="3">
    <source>
        <dbReference type="Proteomes" id="UP000218164"/>
    </source>
</evidence>
<evidence type="ECO:0000313" key="2">
    <source>
        <dbReference type="EMBL" id="PAV12676.1"/>
    </source>
</evidence>
<feature type="transmembrane region" description="Helical" evidence="1">
    <location>
        <begin position="12"/>
        <end position="30"/>
    </location>
</feature>
<dbReference type="RefSeq" id="WP_095644452.1">
    <property type="nucleotide sequence ID" value="NZ_LMVP01000201.1"/>
</dbReference>